<dbReference type="Proteomes" id="UP001387364">
    <property type="component" value="Chromosome"/>
</dbReference>
<proteinExistence type="predicted"/>
<feature type="region of interest" description="Disordered" evidence="1">
    <location>
        <begin position="48"/>
        <end position="68"/>
    </location>
</feature>
<evidence type="ECO:0008006" key="4">
    <source>
        <dbReference type="Google" id="ProtNLM"/>
    </source>
</evidence>
<organism evidence="2 3">
    <name type="scientific">Bacillus kandeliae</name>
    <dbReference type="NCBI Taxonomy" id="3129297"/>
    <lineage>
        <taxon>Bacteria</taxon>
        <taxon>Bacillati</taxon>
        <taxon>Bacillota</taxon>
        <taxon>Bacilli</taxon>
        <taxon>Bacillales</taxon>
        <taxon>Bacillaceae</taxon>
        <taxon>Bacillus</taxon>
    </lineage>
</organism>
<reference evidence="2 3" key="1">
    <citation type="submission" date="2024-02" db="EMBL/GenBank/DDBJ databases">
        <title>Seven novel Bacillus-like species.</title>
        <authorList>
            <person name="Liu G."/>
        </authorList>
    </citation>
    <scope>NUCLEOTIDE SEQUENCE [LARGE SCALE GENOMIC DNA]</scope>
    <source>
        <strain evidence="2 3">FJAT-52991</strain>
    </source>
</reference>
<dbReference type="Pfam" id="PF19824">
    <property type="entry name" value="Tlp"/>
    <property type="match status" value="1"/>
</dbReference>
<gene>
    <name evidence="2" type="ORF">WDJ61_14875</name>
</gene>
<keyword evidence="3" id="KW-1185">Reference proteome</keyword>
<accession>A0ABZ2N464</accession>
<name>A0ABZ2N464_9BACI</name>
<dbReference type="EMBL" id="CP147404">
    <property type="protein sequence ID" value="WXB92499.1"/>
    <property type="molecule type" value="Genomic_DNA"/>
</dbReference>
<evidence type="ECO:0000313" key="2">
    <source>
        <dbReference type="EMBL" id="WXB92499.1"/>
    </source>
</evidence>
<dbReference type="RefSeq" id="WP_338751060.1">
    <property type="nucleotide sequence ID" value="NZ_CP147404.1"/>
</dbReference>
<protein>
    <recommendedName>
        <fullName evidence="4">Small, acid-soluble spore protein Tlp</fullName>
    </recommendedName>
</protein>
<evidence type="ECO:0000256" key="1">
    <source>
        <dbReference type="SAM" id="MobiDB-lite"/>
    </source>
</evidence>
<evidence type="ECO:0000313" key="3">
    <source>
        <dbReference type="Proteomes" id="UP001387364"/>
    </source>
</evidence>
<dbReference type="InterPro" id="IPR017524">
    <property type="entry name" value="SASP_thioredoxin-like"/>
</dbReference>
<sequence length="85" mass="9637">MSQSNENQMKENTAANIAEANGHATKVAKMEQMMNNTMDNIHEANESLDHAESAAQIEKIKANNEKRQESIEGFKREIQEEQSFL</sequence>